<dbReference type="GO" id="GO:0003677">
    <property type="term" value="F:DNA binding"/>
    <property type="evidence" value="ECO:0007669"/>
    <property type="project" value="InterPro"/>
</dbReference>
<dbReference type="GO" id="GO:0006355">
    <property type="term" value="P:regulation of DNA-templated transcription"/>
    <property type="evidence" value="ECO:0007669"/>
    <property type="project" value="InterPro"/>
</dbReference>
<feature type="compositionally biased region" description="Low complexity" evidence="1">
    <location>
        <begin position="152"/>
        <end position="170"/>
    </location>
</feature>
<feature type="domain" description="Iroquois-class homeodomain protein" evidence="2">
    <location>
        <begin position="78"/>
        <end position="95"/>
    </location>
</feature>
<name>A0A1B6GPX5_9HEMI</name>
<dbReference type="InterPro" id="IPR003893">
    <property type="entry name" value="Iroquois_homeo"/>
</dbReference>
<reference evidence="3" key="1">
    <citation type="submission" date="2015-11" db="EMBL/GenBank/DDBJ databases">
        <title>De novo transcriptome assembly of four potential Pierce s Disease insect vectors from Arizona vineyards.</title>
        <authorList>
            <person name="Tassone E.E."/>
        </authorList>
    </citation>
    <scope>NUCLEOTIDE SEQUENCE</scope>
</reference>
<feature type="region of interest" description="Disordered" evidence="1">
    <location>
        <begin position="150"/>
        <end position="170"/>
    </location>
</feature>
<evidence type="ECO:0000256" key="1">
    <source>
        <dbReference type="SAM" id="MobiDB-lite"/>
    </source>
</evidence>
<accession>A0A1B6GPX5</accession>
<gene>
    <name evidence="3" type="ORF">g.43993</name>
</gene>
<evidence type="ECO:0000313" key="3">
    <source>
        <dbReference type="EMBL" id="JAS64484.1"/>
    </source>
</evidence>
<organism evidence="3">
    <name type="scientific">Cuerna arida</name>
    <dbReference type="NCBI Taxonomy" id="1464854"/>
    <lineage>
        <taxon>Eukaryota</taxon>
        <taxon>Metazoa</taxon>
        <taxon>Ecdysozoa</taxon>
        <taxon>Arthropoda</taxon>
        <taxon>Hexapoda</taxon>
        <taxon>Insecta</taxon>
        <taxon>Pterygota</taxon>
        <taxon>Neoptera</taxon>
        <taxon>Paraneoptera</taxon>
        <taxon>Hemiptera</taxon>
        <taxon>Auchenorrhyncha</taxon>
        <taxon>Membracoidea</taxon>
        <taxon>Cicadellidae</taxon>
        <taxon>Cicadellinae</taxon>
        <taxon>Proconiini</taxon>
        <taxon>Cuerna</taxon>
    </lineage>
</organism>
<evidence type="ECO:0000259" key="2">
    <source>
        <dbReference type="SMART" id="SM00548"/>
    </source>
</evidence>
<feature type="non-terminal residue" evidence="3">
    <location>
        <position position="233"/>
    </location>
</feature>
<feature type="compositionally biased region" description="Polar residues" evidence="1">
    <location>
        <begin position="22"/>
        <end position="33"/>
    </location>
</feature>
<protein>
    <recommendedName>
        <fullName evidence="2">Iroquois-class homeodomain protein domain-containing protein</fullName>
    </recommendedName>
</protein>
<sequence length="233" mass="24833">NKKIDSKDSGTASSEDGDRQTNQRLVPDNSSEWSESRNDSGPESPEGLYERPHHTPFLPNNRLLSTSPPVQAPHATITPPNKPRIWSLADMASKDIDQPTPNHAYPQQPQSAFLTTNSQPYPAAMAAAAAASSFYNTQAVNSHLLNHHHSLSSRLPSSTSHTSSPTASAASTYSRADFYRNLYAVAGPPPSIQTSSGSNAAKSDISILETYSRTFGATSLAAIANNAAAIMSN</sequence>
<dbReference type="AlphaFoldDB" id="A0A1B6GPX5"/>
<feature type="region of interest" description="Disordered" evidence="1">
    <location>
        <begin position="1"/>
        <end position="83"/>
    </location>
</feature>
<dbReference type="GO" id="GO:0005634">
    <property type="term" value="C:nucleus"/>
    <property type="evidence" value="ECO:0007669"/>
    <property type="project" value="InterPro"/>
</dbReference>
<dbReference type="SMART" id="SM00548">
    <property type="entry name" value="IRO"/>
    <property type="match status" value="1"/>
</dbReference>
<dbReference type="EMBL" id="GECZ01005285">
    <property type="protein sequence ID" value="JAS64484.1"/>
    <property type="molecule type" value="Transcribed_RNA"/>
</dbReference>
<feature type="non-terminal residue" evidence="3">
    <location>
        <position position="1"/>
    </location>
</feature>
<proteinExistence type="predicted"/>